<evidence type="ECO:0000313" key="3">
    <source>
        <dbReference type="Proteomes" id="UP001279734"/>
    </source>
</evidence>
<dbReference type="PANTHER" id="PTHR31917">
    <property type="entry name" value="AGENET DOMAIN-CONTAINING PROTEIN-RELATED"/>
    <property type="match status" value="1"/>
</dbReference>
<organism evidence="2 3">
    <name type="scientific">Nepenthes gracilis</name>
    <name type="common">Slender pitcher plant</name>
    <dbReference type="NCBI Taxonomy" id="150966"/>
    <lineage>
        <taxon>Eukaryota</taxon>
        <taxon>Viridiplantae</taxon>
        <taxon>Streptophyta</taxon>
        <taxon>Embryophyta</taxon>
        <taxon>Tracheophyta</taxon>
        <taxon>Spermatophyta</taxon>
        <taxon>Magnoliopsida</taxon>
        <taxon>eudicotyledons</taxon>
        <taxon>Gunneridae</taxon>
        <taxon>Pentapetalae</taxon>
        <taxon>Caryophyllales</taxon>
        <taxon>Nepenthaceae</taxon>
        <taxon>Nepenthes</taxon>
    </lineage>
</organism>
<evidence type="ECO:0000313" key="2">
    <source>
        <dbReference type="EMBL" id="GMH19969.1"/>
    </source>
</evidence>
<gene>
    <name evidence="2" type="ORF">Nepgr_021810</name>
</gene>
<dbReference type="Pfam" id="PF05641">
    <property type="entry name" value="Agenet"/>
    <property type="match status" value="1"/>
</dbReference>
<reference evidence="2" key="1">
    <citation type="submission" date="2023-05" db="EMBL/GenBank/DDBJ databases">
        <title>Nepenthes gracilis genome sequencing.</title>
        <authorList>
            <person name="Fukushima K."/>
        </authorList>
    </citation>
    <scope>NUCLEOTIDE SEQUENCE</scope>
    <source>
        <strain evidence="2">SING2019-196</strain>
    </source>
</reference>
<dbReference type="Proteomes" id="UP001279734">
    <property type="component" value="Unassembled WGS sequence"/>
</dbReference>
<evidence type="ECO:0000259" key="1">
    <source>
        <dbReference type="Pfam" id="PF05641"/>
    </source>
</evidence>
<protein>
    <recommendedName>
        <fullName evidence="1">Agenet-like domain-containing protein</fullName>
    </recommendedName>
</protein>
<name>A0AAD3SZV6_NEPGR</name>
<keyword evidence="3" id="KW-1185">Reference proteome</keyword>
<dbReference type="PANTHER" id="PTHR31917:SF101">
    <property type="entry name" value="OS07G0607300 PROTEIN"/>
    <property type="match status" value="1"/>
</dbReference>
<sequence>MIALLRNPLRVDPVILTGIVVVAGHARVVVIRVGSNTSIGSIHDSMLRSKDEVTPLTNKLDEIGNAWACGKQLKQYPAFCRNGTTITIQSFVFVMAKEGSVYVAYLEDINNEIKPFDLSKLRGSFDHPILSDLAAYTFLKPTVKAFNVDANIVRGTKRTRNFGEQQGFLKVHFGAGQHWKTIAYEPLCQDIKYYLSSKRLFTFKNKQVKVQYDDLEDQDGCGNLEEWVLAFRLAAPDKLGVRCSRRSTIRLCPPNTNAADSSCEVGALLDAWWSDEWWEGIIAGVSNGVNDRMQVYIPSENLCELLNLNGARCKAKNTIGEIALLLARRPGGRRSYAGHKTRLH</sequence>
<proteinExistence type="predicted"/>
<feature type="domain" description="Agenet-like" evidence="1">
    <location>
        <begin position="204"/>
        <end position="254"/>
    </location>
</feature>
<dbReference type="InterPro" id="IPR008395">
    <property type="entry name" value="Agenet-like_dom"/>
</dbReference>
<dbReference type="AlphaFoldDB" id="A0AAD3SZV6"/>
<dbReference type="EMBL" id="BSYO01000021">
    <property type="protein sequence ID" value="GMH19969.1"/>
    <property type="molecule type" value="Genomic_DNA"/>
</dbReference>
<dbReference type="Gene3D" id="2.70.150.10">
    <property type="entry name" value="Calcium-transporting ATPase, cytoplasmic transduction domain A"/>
    <property type="match status" value="1"/>
</dbReference>
<comment type="caution">
    <text evidence="2">The sequence shown here is derived from an EMBL/GenBank/DDBJ whole genome shotgun (WGS) entry which is preliminary data.</text>
</comment>
<dbReference type="Gene3D" id="1.20.1110.10">
    <property type="entry name" value="Calcium-transporting ATPase, transmembrane domain"/>
    <property type="match status" value="1"/>
</dbReference>
<accession>A0AAD3SZV6</accession>